<feature type="domain" description="MgtC/SapB/SrpB/YhiD N-terminal" evidence="8">
    <location>
        <begin position="12"/>
        <end position="135"/>
    </location>
</feature>
<reference evidence="9 10" key="1">
    <citation type="submission" date="2017-09" db="EMBL/GenBank/DDBJ databases">
        <title>Depth-based differentiation of microbial function through sediment-hosted aquifers and enrichment of novel symbionts in the deep terrestrial subsurface.</title>
        <authorList>
            <person name="Probst A.J."/>
            <person name="Ladd B."/>
            <person name="Jarett J.K."/>
            <person name="Geller-Mcgrath D.E."/>
            <person name="Sieber C.M."/>
            <person name="Emerson J.B."/>
            <person name="Anantharaman K."/>
            <person name="Thomas B.C."/>
            <person name="Malmstrom R."/>
            <person name="Stieglmeier M."/>
            <person name="Klingl A."/>
            <person name="Woyke T."/>
            <person name="Ryan C.M."/>
            <person name="Banfield J.F."/>
        </authorList>
    </citation>
    <scope>NUCLEOTIDE SEQUENCE [LARGE SCALE GENOMIC DNA]</scope>
    <source>
        <strain evidence="9">CG15_BIG_FIL_POST_REV_8_21_14_020_45_12</strain>
    </source>
</reference>
<feature type="transmembrane region" description="Helical" evidence="7">
    <location>
        <begin position="99"/>
        <end position="117"/>
    </location>
</feature>
<accession>A0A2M7H376</accession>
<evidence type="ECO:0000259" key="8">
    <source>
        <dbReference type="Pfam" id="PF02308"/>
    </source>
</evidence>
<dbReference type="PRINTS" id="PR01837">
    <property type="entry name" value="MGTCSAPBPROT"/>
</dbReference>
<feature type="transmembrane region" description="Helical" evidence="7">
    <location>
        <begin position="69"/>
        <end position="87"/>
    </location>
</feature>
<dbReference type="GO" id="GO:0005886">
    <property type="term" value="C:plasma membrane"/>
    <property type="evidence" value="ECO:0007669"/>
    <property type="project" value="UniProtKB-SubCell"/>
</dbReference>
<dbReference type="PANTHER" id="PTHR33778">
    <property type="entry name" value="PROTEIN MGTC"/>
    <property type="match status" value="1"/>
</dbReference>
<protein>
    <submittedName>
        <fullName evidence="9">Magnesium transporter MgtC</fullName>
    </submittedName>
</protein>
<organism evidence="9 10">
    <name type="scientific">Candidatus Kerfeldbacteria bacterium CG15_BIG_FIL_POST_REV_8_21_14_020_45_12</name>
    <dbReference type="NCBI Taxonomy" id="2014247"/>
    <lineage>
        <taxon>Bacteria</taxon>
        <taxon>Candidatus Kerfeldiibacteriota</taxon>
    </lineage>
</organism>
<keyword evidence="6 7" id="KW-0472">Membrane</keyword>
<evidence type="ECO:0000256" key="4">
    <source>
        <dbReference type="ARBA" id="ARBA00022692"/>
    </source>
</evidence>
<feature type="transmembrane region" description="Helical" evidence="7">
    <location>
        <begin position="123"/>
        <end position="140"/>
    </location>
</feature>
<keyword evidence="5 7" id="KW-1133">Transmembrane helix</keyword>
<dbReference type="Proteomes" id="UP000230292">
    <property type="component" value="Unassembled WGS sequence"/>
</dbReference>
<keyword evidence="3" id="KW-1003">Cell membrane</keyword>
<dbReference type="InterPro" id="IPR003416">
    <property type="entry name" value="MgtC/SapB/SrpB/YhiD_fam"/>
</dbReference>
<dbReference type="PANTHER" id="PTHR33778:SF1">
    <property type="entry name" value="MAGNESIUM TRANSPORTER YHID-RELATED"/>
    <property type="match status" value="1"/>
</dbReference>
<sequence>MNQELIYIAQIALALLLGGVVGFERRADKKEAGPRTLGLVTMGSTLFTLISLYGFSGHELQSGVDVSRIMSQIVVGVGFLGAGMIVFRDDKIRGLTTSASVWLCAAIGMAVGVGWYWTAIVSTALVMIVLYLLGHLIPPVQGKED</sequence>
<evidence type="ECO:0000256" key="7">
    <source>
        <dbReference type="SAM" id="Phobius"/>
    </source>
</evidence>
<name>A0A2M7H376_9BACT</name>
<evidence type="ECO:0000256" key="1">
    <source>
        <dbReference type="ARBA" id="ARBA00004651"/>
    </source>
</evidence>
<feature type="transmembrane region" description="Helical" evidence="7">
    <location>
        <begin position="36"/>
        <end position="57"/>
    </location>
</feature>
<evidence type="ECO:0000313" key="9">
    <source>
        <dbReference type="EMBL" id="PIW36686.1"/>
    </source>
</evidence>
<evidence type="ECO:0000256" key="5">
    <source>
        <dbReference type="ARBA" id="ARBA00022989"/>
    </source>
</evidence>
<keyword evidence="4 7" id="KW-0812">Transmembrane</keyword>
<dbReference type="AlphaFoldDB" id="A0A2M7H376"/>
<dbReference type="InterPro" id="IPR049177">
    <property type="entry name" value="MgtC_SapB_SrpB_YhiD_N"/>
</dbReference>
<evidence type="ECO:0000313" key="10">
    <source>
        <dbReference type="Proteomes" id="UP000230292"/>
    </source>
</evidence>
<dbReference type="Pfam" id="PF02308">
    <property type="entry name" value="MgtC"/>
    <property type="match status" value="1"/>
</dbReference>
<evidence type="ECO:0000256" key="6">
    <source>
        <dbReference type="ARBA" id="ARBA00023136"/>
    </source>
</evidence>
<proteinExistence type="inferred from homology"/>
<dbReference type="EMBL" id="PFGC01000042">
    <property type="protein sequence ID" value="PIW36686.1"/>
    <property type="molecule type" value="Genomic_DNA"/>
</dbReference>
<feature type="transmembrane region" description="Helical" evidence="7">
    <location>
        <begin position="6"/>
        <end position="24"/>
    </location>
</feature>
<comment type="subcellular location">
    <subcellularLocation>
        <location evidence="1">Cell membrane</location>
        <topology evidence="1">Multi-pass membrane protein</topology>
    </subcellularLocation>
</comment>
<evidence type="ECO:0000256" key="2">
    <source>
        <dbReference type="ARBA" id="ARBA00009298"/>
    </source>
</evidence>
<gene>
    <name evidence="9" type="ORF">COW24_03940</name>
</gene>
<comment type="caution">
    <text evidence="9">The sequence shown here is derived from an EMBL/GenBank/DDBJ whole genome shotgun (WGS) entry which is preliminary data.</text>
</comment>
<evidence type="ECO:0000256" key="3">
    <source>
        <dbReference type="ARBA" id="ARBA00022475"/>
    </source>
</evidence>
<comment type="similarity">
    <text evidence="2">Belongs to the MgtC/SapB family.</text>
</comment>